<sequence>MTDVSTEQYDDQLRPVADNIWIFDAPRIVAAGLPLPIRMTIIRLSGGDLVLHSPTQYTRELHDRVAGLGRISYLVAPNVAHWMFVQDWQEAVPDSLTFAAPGLARRRQVRRADLRIDHELVDGAPEAWAGEIETFVIHGAFYTEVALFHRPSRSLVLTDLVQNIDPGRMPVPAALATEAIGSAAPDGMAPMYLRWLLHLGGRRVKDVARRLIALDPDRVIFAHGEWFDNAAPQRLSHSLRWLGRDVQEPRSKTMEGLRVVITGASSGIGRAAAHAFARRGASVVVAARRAAVLERVAAECEALGGRALAIETDVTDADAVQRLAATAEQEFGGVDVWINNAGTGVFGAFQDADLALHRRTIEVNLLGTMYGSYAVLPIFLRQQSGVLINTISLGGWMPTPFAAAYTASKFGLRGFTGSLRQELAEASDVHVCGVFPAMIDTPGFVHGANQSGRTLDPGPLLYPPEDVAETFVDLVDYPRDEVAVGWPARAGQLSYALAPKFTERLIGASMRRMLARAGTAPRSEGTMLQPAERGTGTSGGWLARRGLPPAGEISKFAMVAGAALLGAGAVMAARSARARASRQ</sequence>
<dbReference type="Proteomes" id="UP000256343">
    <property type="component" value="Unassembled WGS sequence"/>
</dbReference>
<comment type="similarity">
    <text evidence="1">Belongs to the short-chain dehydrogenases/reductases (SDR) family.</text>
</comment>
<dbReference type="Pfam" id="PF00106">
    <property type="entry name" value="adh_short"/>
    <property type="match status" value="1"/>
</dbReference>
<keyword evidence="4" id="KW-0812">Transmembrane</keyword>
<dbReference type="PANTHER" id="PTHR44196:SF1">
    <property type="entry name" value="DEHYDROGENASE_REDUCTASE SDR FAMILY MEMBER 7B"/>
    <property type="match status" value="1"/>
</dbReference>
<dbReference type="GO" id="GO:0016020">
    <property type="term" value="C:membrane"/>
    <property type="evidence" value="ECO:0007669"/>
    <property type="project" value="TreeGrafter"/>
</dbReference>
<dbReference type="InterPro" id="IPR002347">
    <property type="entry name" value="SDR_fam"/>
</dbReference>
<dbReference type="NCBIfam" id="NF004792">
    <property type="entry name" value="PRK06139.1"/>
    <property type="match status" value="1"/>
</dbReference>
<name>A0A336JNF8_9BRAD</name>
<dbReference type="PRINTS" id="PR00080">
    <property type="entry name" value="SDRFAMILY"/>
</dbReference>
<dbReference type="PROSITE" id="PS00061">
    <property type="entry name" value="ADH_SHORT"/>
    <property type="match status" value="1"/>
</dbReference>
<reference evidence="6 7" key="1">
    <citation type="submission" date="2017-08" db="EMBL/GenBank/DDBJ databases">
        <authorList>
            <person name="de Groot N.N."/>
        </authorList>
    </citation>
    <scope>NUCLEOTIDE SEQUENCE [LARGE SCALE GENOMIC DNA]</scope>
    <source>
        <strain evidence="6 7">JA575</strain>
    </source>
</reference>
<feature type="transmembrane region" description="Helical" evidence="4">
    <location>
        <begin position="553"/>
        <end position="573"/>
    </location>
</feature>
<proteinExistence type="inferred from homology"/>
<reference evidence="5 8" key="2">
    <citation type="submission" date="2018-07" db="EMBL/GenBank/DDBJ databases">
        <title>Genomic Encyclopedia of Archaeal and Bacterial Type Strains, Phase II (KMG-II): from individual species to whole genera.</title>
        <authorList>
            <person name="Goeker M."/>
        </authorList>
    </citation>
    <scope>NUCLEOTIDE SEQUENCE [LARGE SCALE GENOMIC DNA]</scope>
    <source>
        <strain evidence="5 8">JA575</strain>
    </source>
</reference>
<gene>
    <name evidence="5" type="ORF">BJ125_110148</name>
    <name evidence="6" type="ORF">SAMN05892882_110148</name>
</gene>
<dbReference type="OrthoDB" id="450111at2"/>
<keyword evidence="4" id="KW-1133">Transmembrane helix</keyword>
<dbReference type="PANTHER" id="PTHR44196">
    <property type="entry name" value="DEHYDROGENASE/REDUCTASE SDR FAMILY MEMBER 7B"/>
    <property type="match status" value="1"/>
</dbReference>
<protein>
    <submittedName>
        <fullName evidence="6">Short-subunit dehydrogenase</fullName>
    </submittedName>
</protein>
<evidence type="ECO:0000256" key="4">
    <source>
        <dbReference type="SAM" id="Phobius"/>
    </source>
</evidence>
<dbReference type="Gene3D" id="3.40.50.720">
    <property type="entry name" value="NAD(P)-binding Rossmann-like Domain"/>
    <property type="match status" value="1"/>
</dbReference>
<organism evidence="6 7">
    <name type="scientific">Rhodopseudomonas pentothenatexigens</name>
    <dbReference type="NCBI Taxonomy" id="999699"/>
    <lineage>
        <taxon>Bacteria</taxon>
        <taxon>Pseudomonadati</taxon>
        <taxon>Pseudomonadota</taxon>
        <taxon>Alphaproteobacteria</taxon>
        <taxon>Hyphomicrobiales</taxon>
        <taxon>Nitrobacteraceae</taxon>
        <taxon>Rhodopseudomonas</taxon>
    </lineage>
</organism>
<dbReference type="PRINTS" id="PR00081">
    <property type="entry name" value="GDHRDH"/>
</dbReference>
<dbReference type="InterPro" id="IPR025638">
    <property type="entry name" value="DUF4336"/>
</dbReference>
<dbReference type="InterPro" id="IPR020904">
    <property type="entry name" value="Sc_DH/Rdtase_CS"/>
</dbReference>
<keyword evidence="8" id="KW-1185">Reference proteome</keyword>
<dbReference type="EMBL" id="QRDT01000010">
    <property type="protein sequence ID" value="RED34509.1"/>
    <property type="molecule type" value="Genomic_DNA"/>
</dbReference>
<dbReference type="SUPFAM" id="SSF56281">
    <property type="entry name" value="Metallo-hydrolase/oxidoreductase"/>
    <property type="match status" value="1"/>
</dbReference>
<evidence type="ECO:0000313" key="7">
    <source>
        <dbReference type="Proteomes" id="UP000252631"/>
    </source>
</evidence>
<dbReference type="RefSeq" id="WP_114358226.1">
    <property type="nucleotide sequence ID" value="NZ_QRDT01000010.1"/>
</dbReference>
<evidence type="ECO:0000256" key="1">
    <source>
        <dbReference type="ARBA" id="ARBA00006484"/>
    </source>
</evidence>
<keyword evidence="2" id="KW-0560">Oxidoreductase</keyword>
<dbReference type="EMBL" id="UFQQ01000010">
    <property type="protein sequence ID" value="SSW91178.1"/>
    <property type="molecule type" value="Genomic_DNA"/>
</dbReference>
<accession>A0A336JNF8</accession>
<evidence type="ECO:0000256" key="3">
    <source>
        <dbReference type="SAM" id="MobiDB-lite"/>
    </source>
</evidence>
<dbReference type="AlphaFoldDB" id="A0A336JNF8"/>
<evidence type="ECO:0000313" key="8">
    <source>
        <dbReference type="Proteomes" id="UP000256343"/>
    </source>
</evidence>
<evidence type="ECO:0000313" key="6">
    <source>
        <dbReference type="EMBL" id="SSW91178.1"/>
    </source>
</evidence>
<evidence type="ECO:0000313" key="5">
    <source>
        <dbReference type="EMBL" id="RED34509.1"/>
    </source>
</evidence>
<evidence type="ECO:0000256" key="2">
    <source>
        <dbReference type="ARBA" id="ARBA00023002"/>
    </source>
</evidence>
<keyword evidence="4" id="KW-0472">Membrane</keyword>
<dbReference type="InterPro" id="IPR036866">
    <property type="entry name" value="RibonucZ/Hydroxyglut_hydro"/>
</dbReference>
<dbReference type="InterPro" id="IPR036291">
    <property type="entry name" value="NAD(P)-bd_dom_sf"/>
</dbReference>
<feature type="region of interest" description="Disordered" evidence="3">
    <location>
        <begin position="518"/>
        <end position="540"/>
    </location>
</feature>
<dbReference type="SUPFAM" id="SSF51735">
    <property type="entry name" value="NAD(P)-binding Rossmann-fold domains"/>
    <property type="match status" value="1"/>
</dbReference>
<dbReference type="GO" id="GO:0016491">
    <property type="term" value="F:oxidoreductase activity"/>
    <property type="evidence" value="ECO:0007669"/>
    <property type="project" value="UniProtKB-KW"/>
</dbReference>
<dbReference type="Pfam" id="PF14234">
    <property type="entry name" value="DUF4336"/>
    <property type="match status" value="1"/>
</dbReference>
<dbReference type="Proteomes" id="UP000252631">
    <property type="component" value="Unassembled WGS sequence"/>
</dbReference>